<evidence type="ECO:0000259" key="10">
    <source>
        <dbReference type="Pfam" id="PF22700"/>
    </source>
</evidence>
<feature type="region of interest" description="Disordered" evidence="9">
    <location>
        <begin position="187"/>
        <end position="245"/>
    </location>
</feature>
<dbReference type="GO" id="GO:0016126">
    <property type="term" value="P:sterol biosynthetic process"/>
    <property type="evidence" value="ECO:0007669"/>
    <property type="project" value="UniProtKB-KW"/>
</dbReference>
<accession>X6NNL0</accession>
<dbReference type="Pfam" id="PF22700">
    <property type="entry name" value="MVD-like_N"/>
    <property type="match status" value="1"/>
</dbReference>
<keyword evidence="2" id="KW-0752">Steroid biosynthesis</keyword>
<dbReference type="InterPro" id="IPR053859">
    <property type="entry name" value="MVD-like_N"/>
</dbReference>
<keyword evidence="7 8" id="KW-0456">Lyase</keyword>
<dbReference type="InterPro" id="IPR036554">
    <property type="entry name" value="GHMP_kinase_C_sf"/>
</dbReference>
<keyword evidence="4 8" id="KW-0443">Lipid metabolism</keyword>
<dbReference type="EMBL" id="ASPP01007343">
    <property type="protein sequence ID" value="ETO27294.1"/>
    <property type="molecule type" value="Genomic_DNA"/>
</dbReference>
<gene>
    <name evidence="11" type="ORF">RFI_09840</name>
</gene>
<feature type="domain" description="Diphosphomevalonate decarboxylase-like N-terminal" evidence="10">
    <location>
        <begin position="15"/>
        <end position="187"/>
    </location>
</feature>
<dbReference type="InterPro" id="IPR005935">
    <property type="entry name" value="Mev_decarb"/>
</dbReference>
<dbReference type="PANTHER" id="PTHR10977:SF3">
    <property type="entry name" value="DIPHOSPHOMEVALONATE DECARBOXYLASE"/>
    <property type="match status" value="1"/>
</dbReference>
<evidence type="ECO:0000256" key="5">
    <source>
        <dbReference type="ARBA" id="ARBA00023166"/>
    </source>
</evidence>
<sequence length="311" mass="35041">MSAFSSQVITVTCEAPINIALTKYWGKDEQYPLDLNVPLNDSISMTLDPGVLRTTTTITASPSFKRHEMWLNGKEIELSQRMVNVIRYVQHHYVTSQGNKKNKDETPARNFRYFQIRSANNFPTAAGLASSASGFAALTYALCKIHGMDKDSMGDDISALSRVGSGSSTRSLYGGFVRWYANINNNDKSIDESKNENNENRVNVEDTRRNEGNSQEYEASQNPHRSEATTGNDHKQTTKSSHASKNVNIHQLSVARQVKDEKWWPDLRVIILVVSDQTKSVSSSKGMQITAVNVYAPQRKEKYMRDFFKNL</sequence>
<comment type="similarity">
    <text evidence="8">Belongs to the diphosphomevalonate decarboxylase family.</text>
</comment>
<dbReference type="EC" id="4.1.1.33" evidence="8"/>
<dbReference type="InterPro" id="IPR014721">
    <property type="entry name" value="Ribsml_uS5_D2-typ_fold_subgr"/>
</dbReference>
<evidence type="ECO:0000313" key="11">
    <source>
        <dbReference type="EMBL" id="ETO27294.1"/>
    </source>
</evidence>
<evidence type="ECO:0000313" key="12">
    <source>
        <dbReference type="Proteomes" id="UP000023152"/>
    </source>
</evidence>
<proteinExistence type="inferred from homology"/>
<feature type="compositionally biased region" description="Basic and acidic residues" evidence="9">
    <location>
        <begin position="188"/>
        <end position="211"/>
    </location>
</feature>
<evidence type="ECO:0000256" key="9">
    <source>
        <dbReference type="SAM" id="MobiDB-lite"/>
    </source>
</evidence>
<dbReference type="AlphaFoldDB" id="X6NNL0"/>
<evidence type="ECO:0000256" key="7">
    <source>
        <dbReference type="ARBA" id="ARBA00023239"/>
    </source>
</evidence>
<dbReference type="InterPro" id="IPR020568">
    <property type="entry name" value="Ribosomal_Su5_D2-typ_SF"/>
</dbReference>
<keyword evidence="12" id="KW-1185">Reference proteome</keyword>
<keyword evidence="3" id="KW-0756">Sterol biosynthesis</keyword>
<dbReference type="GO" id="GO:0004163">
    <property type="term" value="F:diphosphomevalonate decarboxylase activity"/>
    <property type="evidence" value="ECO:0007669"/>
    <property type="project" value="UniProtKB-EC"/>
</dbReference>
<evidence type="ECO:0000256" key="8">
    <source>
        <dbReference type="PIRNR" id="PIRNR015950"/>
    </source>
</evidence>
<dbReference type="GO" id="GO:0019287">
    <property type="term" value="P:isopentenyl diphosphate biosynthetic process, mevalonate pathway"/>
    <property type="evidence" value="ECO:0007669"/>
    <property type="project" value="TreeGrafter"/>
</dbReference>
<dbReference type="Proteomes" id="UP000023152">
    <property type="component" value="Unassembled WGS sequence"/>
</dbReference>
<evidence type="ECO:0000256" key="2">
    <source>
        <dbReference type="ARBA" id="ARBA00022955"/>
    </source>
</evidence>
<keyword evidence="5" id="KW-1207">Sterol metabolism</keyword>
<feature type="compositionally biased region" description="Basic and acidic residues" evidence="9">
    <location>
        <begin position="224"/>
        <end position="236"/>
    </location>
</feature>
<dbReference type="PANTHER" id="PTHR10977">
    <property type="entry name" value="DIPHOSPHOMEVALONATE DECARBOXYLASE"/>
    <property type="match status" value="1"/>
</dbReference>
<dbReference type="Gene3D" id="3.30.70.890">
    <property type="entry name" value="GHMP kinase, C-terminal domain"/>
    <property type="match status" value="1"/>
</dbReference>
<evidence type="ECO:0000256" key="3">
    <source>
        <dbReference type="ARBA" id="ARBA00023011"/>
    </source>
</evidence>
<dbReference type="OrthoDB" id="10253702at2759"/>
<comment type="catalytic activity">
    <reaction evidence="8">
        <text>(R)-5-diphosphomevalonate + ATP = isopentenyl diphosphate + ADP + phosphate + CO2</text>
        <dbReference type="Rhea" id="RHEA:23732"/>
        <dbReference type="ChEBI" id="CHEBI:16526"/>
        <dbReference type="ChEBI" id="CHEBI:30616"/>
        <dbReference type="ChEBI" id="CHEBI:43474"/>
        <dbReference type="ChEBI" id="CHEBI:57557"/>
        <dbReference type="ChEBI" id="CHEBI:128769"/>
        <dbReference type="ChEBI" id="CHEBI:456216"/>
        <dbReference type="EC" id="4.1.1.33"/>
    </reaction>
</comment>
<dbReference type="GO" id="GO:0005524">
    <property type="term" value="F:ATP binding"/>
    <property type="evidence" value="ECO:0007669"/>
    <property type="project" value="UniProtKB-UniRule"/>
</dbReference>
<feature type="compositionally biased region" description="Polar residues" evidence="9">
    <location>
        <begin position="212"/>
        <end position="223"/>
    </location>
</feature>
<keyword evidence="8" id="KW-0547">Nucleotide-binding</keyword>
<organism evidence="11 12">
    <name type="scientific">Reticulomyxa filosa</name>
    <dbReference type="NCBI Taxonomy" id="46433"/>
    <lineage>
        <taxon>Eukaryota</taxon>
        <taxon>Sar</taxon>
        <taxon>Rhizaria</taxon>
        <taxon>Retaria</taxon>
        <taxon>Foraminifera</taxon>
        <taxon>Monothalamids</taxon>
        <taxon>Reticulomyxidae</taxon>
        <taxon>Reticulomyxa</taxon>
    </lineage>
</organism>
<dbReference type="Gene3D" id="3.30.230.10">
    <property type="match status" value="1"/>
</dbReference>
<dbReference type="PIRSF" id="PIRSF015950">
    <property type="entry name" value="Mev_P_decrbx"/>
    <property type="match status" value="1"/>
</dbReference>
<dbReference type="SUPFAM" id="SSF54211">
    <property type="entry name" value="Ribosomal protein S5 domain 2-like"/>
    <property type="match status" value="1"/>
</dbReference>
<keyword evidence="6" id="KW-0753">Steroid metabolism</keyword>
<dbReference type="GO" id="GO:0005829">
    <property type="term" value="C:cytosol"/>
    <property type="evidence" value="ECO:0007669"/>
    <property type="project" value="TreeGrafter"/>
</dbReference>
<keyword evidence="1" id="KW-0444">Lipid biosynthesis</keyword>
<evidence type="ECO:0000256" key="1">
    <source>
        <dbReference type="ARBA" id="ARBA00022516"/>
    </source>
</evidence>
<evidence type="ECO:0000256" key="6">
    <source>
        <dbReference type="ARBA" id="ARBA00023221"/>
    </source>
</evidence>
<reference evidence="11 12" key="1">
    <citation type="journal article" date="2013" name="Curr. Biol.">
        <title>The Genome of the Foraminiferan Reticulomyxa filosa.</title>
        <authorList>
            <person name="Glockner G."/>
            <person name="Hulsmann N."/>
            <person name="Schleicher M."/>
            <person name="Noegel A.A."/>
            <person name="Eichinger L."/>
            <person name="Gallinger C."/>
            <person name="Pawlowski J."/>
            <person name="Sierra R."/>
            <person name="Euteneuer U."/>
            <person name="Pillet L."/>
            <person name="Moustafa A."/>
            <person name="Platzer M."/>
            <person name="Groth M."/>
            <person name="Szafranski K."/>
            <person name="Schliwa M."/>
        </authorList>
    </citation>
    <scope>NUCLEOTIDE SEQUENCE [LARGE SCALE GENOMIC DNA]</scope>
</reference>
<protein>
    <recommendedName>
        <fullName evidence="8">Diphosphomevalonate decarboxylase</fullName>
        <ecNumber evidence="8">4.1.1.33</ecNumber>
    </recommendedName>
</protein>
<name>X6NNL0_RETFI</name>
<comment type="caution">
    <text evidence="11">The sequence shown here is derived from an EMBL/GenBank/DDBJ whole genome shotgun (WGS) entry which is preliminary data.</text>
</comment>
<keyword evidence="8" id="KW-0067">ATP-binding</keyword>
<evidence type="ECO:0000256" key="4">
    <source>
        <dbReference type="ARBA" id="ARBA00023098"/>
    </source>
</evidence>